<accession>A0A1I3YRS3</accession>
<evidence type="ECO:0000256" key="2">
    <source>
        <dbReference type="ARBA" id="ARBA00023172"/>
    </source>
</evidence>
<dbReference type="InterPro" id="IPR012884">
    <property type="entry name" value="Excisionase-like"/>
</dbReference>
<evidence type="ECO:0000313" key="4">
    <source>
        <dbReference type="EMBL" id="SFK34554.1"/>
    </source>
</evidence>
<dbReference type="Proteomes" id="UP000198841">
    <property type="component" value="Unassembled WGS sequence"/>
</dbReference>
<feature type="domain" description="Excisionase-like" evidence="3">
    <location>
        <begin position="5"/>
        <end position="63"/>
    </location>
</feature>
<keyword evidence="1" id="KW-0238">DNA-binding</keyword>
<dbReference type="SUPFAM" id="SSF46955">
    <property type="entry name" value="Putative DNA-binding domain"/>
    <property type="match status" value="1"/>
</dbReference>
<keyword evidence="5" id="KW-1185">Reference proteome</keyword>
<proteinExistence type="predicted"/>
<keyword evidence="2" id="KW-0233">DNA recombination</keyword>
<comment type="caution">
    <text evidence="4">The sequence shown here is derived from an EMBL/GenBank/DDBJ whole genome shotgun (WGS) entry which is preliminary data.</text>
</comment>
<organism evidence="4 5">
    <name type="scientific">Candidatus Pantoea symbiotica</name>
    <dbReference type="NCBI Taxonomy" id="1884370"/>
    <lineage>
        <taxon>Bacteria</taxon>
        <taxon>Pseudomonadati</taxon>
        <taxon>Pseudomonadota</taxon>
        <taxon>Gammaproteobacteria</taxon>
        <taxon>Enterobacterales</taxon>
        <taxon>Erwiniaceae</taxon>
        <taxon>Pantoea</taxon>
    </lineage>
</organism>
<reference evidence="4 5" key="1">
    <citation type="submission" date="2016-10" db="EMBL/GenBank/DDBJ databases">
        <authorList>
            <person name="Varghese N."/>
            <person name="Submissions S."/>
        </authorList>
    </citation>
    <scope>NUCLEOTIDE SEQUENCE [LARGE SCALE GENOMIC DNA]</scope>
    <source>
        <strain evidence="4 5">YR512</strain>
    </source>
</reference>
<evidence type="ECO:0000313" key="5">
    <source>
        <dbReference type="Proteomes" id="UP000198841"/>
    </source>
</evidence>
<name>A0A1I3YRS3_9GAMM</name>
<evidence type="ECO:0000259" key="3">
    <source>
        <dbReference type="Pfam" id="PF07825"/>
    </source>
</evidence>
<dbReference type="RefSeq" id="WP_091003970.1">
    <property type="nucleotide sequence ID" value="NZ_FOSD01000006.1"/>
</dbReference>
<dbReference type="EMBL" id="FOSD01000006">
    <property type="protein sequence ID" value="SFK34554.1"/>
    <property type="molecule type" value="Genomic_DNA"/>
</dbReference>
<dbReference type="Pfam" id="PF07825">
    <property type="entry name" value="Exc"/>
    <property type="match status" value="1"/>
</dbReference>
<protein>
    <submittedName>
        <fullName evidence="4">Excisionase-like protein</fullName>
    </submittedName>
</protein>
<sequence>MSRMIKLSTWAEEEFGNPIPGPATLSKYARNGMIFPPPVKVGNIWRVERSARFIGVQSSPEIRQSDNVRLKRILEDGQAT</sequence>
<dbReference type="Gene3D" id="1.10.1660.20">
    <property type="match status" value="1"/>
</dbReference>
<dbReference type="InterPro" id="IPR009061">
    <property type="entry name" value="DNA-bd_dom_put_sf"/>
</dbReference>
<evidence type="ECO:0000256" key="1">
    <source>
        <dbReference type="ARBA" id="ARBA00023125"/>
    </source>
</evidence>
<dbReference type="InterPro" id="IPR038137">
    <property type="entry name" value="Excisionase-like_sf"/>
</dbReference>
<gene>
    <name evidence="4" type="ORF">SAMN05518863_106195</name>
</gene>